<evidence type="ECO:0000256" key="1">
    <source>
        <dbReference type="SAM" id="MobiDB-lite"/>
    </source>
</evidence>
<reference evidence="2" key="1">
    <citation type="submission" date="2023-07" db="EMBL/GenBank/DDBJ databases">
        <title>draft genome sequence of fig (Ficus carica).</title>
        <authorList>
            <person name="Takahashi T."/>
            <person name="Nishimura K."/>
        </authorList>
    </citation>
    <scope>NUCLEOTIDE SEQUENCE</scope>
</reference>
<dbReference type="EMBL" id="BTGU01000026">
    <property type="protein sequence ID" value="GMN47758.1"/>
    <property type="molecule type" value="Genomic_DNA"/>
</dbReference>
<evidence type="ECO:0000313" key="2">
    <source>
        <dbReference type="EMBL" id="GMN47758.1"/>
    </source>
</evidence>
<accession>A0AA88AKD3</accession>
<dbReference type="Proteomes" id="UP001187192">
    <property type="component" value="Unassembled WGS sequence"/>
</dbReference>
<evidence type="ECO:0000313" key="3">
    <source>
        <dbReference type="Proteomes" id="UP001187192"/>
    </source>
</evidence>
<keyword evidence="3" id="KW-1185">Reference proteome</keyword>
<protein>
    <submittedName>
        <fullName evidence="2">Uncharacterized protein</fullName>
    </submittedName>
</protein>
<gene>
    <name evidence="2" type="ORF">TIFTF001_016934</name>
</gene>
<dbReference type="AlphaFoldDB" id="A0AA88AKD3"/>
<sequence length="50" mass="5570">MVAVEVATEKGERGEDGVEGDRRMRGRGWWHCGRRLNEEEGRAATVSPGE</sequence>
<organism evidence="2 3">
    <name type="scientific">Ficus carica</name>
    <name type="common">Common fig</name>
    <dbReference type="NCBI Taxonomy" id="3494"/>
    <lineage>
        <taxon>Eukaryota</taxon>
        <taxon>Viridiplantae</taxon>
        <taxon>Streptophyta</taxon>
        <taxon>Embryophyta</taxon>
        <taxon>Tracheophyta</taxon>
        <taxon>Spermatophyta</taxon>
        <taxon>Magnoliopsida</taxon>
        <taxon>eudicotyledons</taxon>
        <taxon>Gunneridae</taxon>
        <taxon>Pentapetalae</taxon>
        <taxon>rosids</taxon>
        <taxon>fabids</taxon>
        <taxon>Rosales</taxon>
        <taxon>Moraceae</taxon>
        <taxon>Ficeae</taxon>
        <taxon>Ficus</taxon>
    </lineage>
</organism>
<proteinExistence type="predicted"/>
<name>A0AA88AKD3_FICCA</name>
<feature type="region of interest" description="Disordered" evidence="1">
    <location>
        <begin position="1"/>
        <end position="24"/>
    </location>
</feature>
<comment type="caution">
    <text evidence="2">The sequence shown here is derived from an EMBL/GenBank/DDBJ whole genome shotgun (WGS) entry which is preliminary data.</text>
</comment>
<feature type="compositionally biased region" description="Basic and acidic residues" evidence="1">
    <location>
        <begin position="7"/>
        <end position="23"/>
    </location>
</feature>